<proteinExistence type="predicted"/>
<keyword evidence="3" id="KW-1185">Reference proteome</keyword>
<dbReference type="Proteomes" id="UP001501666">
    <property type="component" value="Unassembled WGS sequence"/>
</dbReference>
<sequence length="140" mass="15642">MRAARGARVTPHPRLLRPTGETWAMRHPWLLRPTRVTRRFQVPRATREPGALRRHRGRGRFTGAGSRSRATWLRGFLGSRPSGEPRAVGAQEREEALPPSSELGLLHPEPRQRPVDFPELHRHGPGQRQPASRADAGGPG</sequence>
<evidence type="ECO:0000256" key="1">
    <source>
        <dbReference type="SAM" id="MobiDB-lite"/>
    </source>
</evidence>
<evidence type="ECO:0000313" key="3">
    <source>
        <dbReference type="Proteomes" id="UP001501666"/>
    </source>
</evidence>
<organism evidence="2 3">
    <name type="scientific">Nonomuraea recticatena</name>
    <dbReference type="NCBI Taxonomy" id="46178"/>
    <lineage>
        <taxon>Bacteria</taxon>
        <taxon>Bacillati</taxon>
        <taxon>Actinomycetota</taxon>
        <taxon>Actinomycetes</taxon>
        <taxon>Streptosporangiales</taxon>
        <taxon>Streptosporangiaceae</taxon>
        <taxon>Nonomuraea</taxon>
    </lineage>
</organism>
<feature type="compositionally biased region" description="Basic and acidic residues" evidence="1">
    <location>
        <begin position="108"/>
        <end position="122"/>
    </location>
</feature>
<reference evidence="2 3" key="1">
    <citation type="journal article" date="2019" name="Int. J. Syst. Evol. Microbiol.">
        <title>The Global Catalogue of Microorganisms (GCM) 10K type strain sequencing project: providing services to taxonomists for standard genome sequencing and annotation.</title>
        <authorList>
            <consortium name="The Broad Institute Genomics Platform"/>
            <consortium name="The Broad Institute Genome Sequencing Center for Infectious Disease"/>
            <person name="Wu L."/>
            <person name="Ma J."/>
        </authorList>
    </citation>
    <scope>NUCLEOTIDE SEQUENCE [LARGE SCALE GENOMIC DNA]</scope>
    <source>
        <strain evidence="2 3">JCM 6835</strain>
    </source>
</reference>
<protein>
    <submittedName>
        <fullName evidence="2">Uncharacterized protein</fullName>
    </submittedName>
</protein>
<dbReference type="EMBL" id="BAAATE010000036">
    <property type="protein sequence ID" value="GAA2693300.1"/>
    <property type="molecule type" value="Genomic_DNA"/>
</dbReference>
<comment type="caution">
    <text evidence="2">The sequence shown here is derived from an EMBL/GenBank/DDBJ whole genome shotgun (WGS) entry which is preliminary data.</text>
</comment>
<feature type="region of interest" description="Disordered" evidence="1">
    <location>
        <begin position="43"/>
        <end position="140"/>
    </location>
</feature>
<name>A0ABN3T4Q5_9ACTN</name>
<evidence type="ECO:0000313" key="2">
    <source>
        <dbReference type="EMBL" id="GAA2693300.1"/>
    </source>
</evidence>
<accession>A0ABN3T4Q5</accession>
<gene>
    <name evidence="2" type="ORF">GCM10010412_084800</name>
</gene>